<proteinExistence type="predicted"/>
<reference evidence="1 2" key="1">
    <citation type="journal article" date="2020" name="Mol. Biol. Evol.">
        <title>Distinct Expression and Methylation Patterns for Genes with Different Fates following a Single Whole-Genome Duplication in Flowering Plants.</title>
        <authorList>
            <person name="Shi T."/>
            <person name="Rahmani R.S."/>
            <person name="Gugger P.F."/>
            <person name="Wang M."/>
            <person name="Li H."/>
            <person name="Zhang Y."/>
            <person name="Li Z."/>
            <person name="Wang Q."/>
            <person name="Van de Peer Y."/>
            <person name="Marchal K."/>
            <person name="Chen J."/>
        </authorList>
    </citation>
    <scope>NUCLEOTIDE SEQUENCE [LARGE SCALE GENOMIC DNA]</scope>
    <source>
        <tissue evidence="1">Leaf</tissue>
    </source>
</reference>
<gene>
    <name evidence="1" type="ORF">HUJ06_025308</name>
</gene>
<dbReference type="Proteomes" id="UP000607653">
    <property type="component" value="Unassembled WGS sequence"/>
</dbReference>
<protein>
    <submittedName>
        <fullName evidence="1">Uncharacterized protein</fullName>
    </submittedName>
</protein>
<name>A0A822XYK7_NELNU</name>
<evidence type="ECO:0000313" key="2">
    <source>
        <dbReference type="Proteomes" id="UP000607653"/>
    </source>
</evidence>
<dbReference type="AlphaFoldDB" id="A0A822XYK7"/>
<comment type="caution">
    <text evidence="1">The sequence shown here is derived from an EMBL/GenBank/DDBJ whole genome shotgun (WGS) entry which is preliminary data.</text>
</comment>
<sequence length="132" mass="15618">MTDNKNKNNLHETKRKKKAIFQLQKGWGLARITGFNFKNIGVKNIVVKMPFQKQENAMCKENNIQRRIKYGSLERLWSSCTQDNGSTIIMPLWVRRISKLTWLNAGPPKYLVSPKISPHFPFLIFYSTRRWY</sequence>
<organism evidence="1 2">
    <name type="scientific">Nelumbo nucifera</name>
    <name type="common">Sacred lotus</name>
    <dbReference type="NCBI Taxonomy" id="4432"/>
    <lineage>
        <taxon>Eukaryota</taxon>
        <taxon>Viridiplantae</taxon>
        <taxon>Streptophyta</taxon>
        <taxon>Embryophyta</taxon>
        <taxon>Tracheophyta</taxon>
        <taxon>Spermatophyta</taxon>
        <taxon>Magnoliopsida</taxon>
        <taxon>Proteales</taxon>
        <taxon>Nelumbonaceae</taxon>
        <taxon>Nelumbo</taxon>
    </lineage>
</organism>
<accession>A0A822XYK7</accession>
<keyword evidence="2" id="KW-1185">Reference proteome</keyword>
<dbReference type="EMBL" id="DUZY01000001">
    <property type="protein sequence ID" value="DAD23845.1"/>
    <property type="molecule type" value="Genomic_DNA"/>
</dbReference>
<evidence type="ECO:0000313" key="1">
    <source>
        <dbReference type="EMBL" id="DAD23845.1"/>
    </source>
</evidence>